<evidence type="ECO:0000313" key="2">
    <source>
        <dbReference type="EMBL" id="MBI5169546.1"/>
    </source>
</evidence>
<dbReference type="SUPFAM" id="SSF50952">
    <property type="entry name" value="Soluble quinoprotein glucose dehydrogenase"/>
    <property type="match status" value="1"/>
</dbReference>
<reference evidence="2" key="1">
    <citation type="submission" date="2020-07" db="EMBL/GenBank/DDBJ databases">
        <title>Huge and variable diversity of episymbiotic CPR bacteria and DPANN archaea in groundwater ecosystems.</title>
        <authorList>
            <person name="He C.Y."/>
            <person name="Keren R."/>
            <person name="Whittaker M."/>
            <person name="Farag I.F."/>
            <person name="Doudna J."/>
            <person name="Cate J.H.D."/>
            <person name="Banfield J.F."/>
        </authorList>
    </citation>
    <scope>NUCLEOTIDE SEQUENCE</scope>
    <source>
        <strain evidence="2">NC_groundwater_1813_Pr3_B-0.1um_71_17</strain>
    </source>
</reference>
<proteinExistence type="predicted"/>
<comment type="caution">
    <text evidence="2">The sequence shown here is derived from an EMBL/GenBank/DDBJ whole genome shotgun (WGS) entry which is preliminary data.</text>
</comment>
<organism evidence="2 3">
    <name type="scientific">Eiseniibacteriota bacterium</name>
    <dbReference type="NCBI Taxonomy" id="2212470"/>
    <lineage>
        <taxon>Bacteria</taxon>
        <taxon>Candidatus Eiseniibacteriota</taxon>
    </lineage>
</organism>
<gene>
    <name evidence="2" type="ORF">HZA61_08670</name>
</gene>
<dbReference type="EMBL" id="JACRIW010000058">
    <property type="protein sequence ID" value="MBI5169546.1"/>
    <property type="molecule type" value="Genomic_DNA"/>
</dbReference>
<name>A0A933SBP2_UNCEI</name>
<dbReference type="Pfam" id="PF07995">
    <property type="entry name" value="GSDH"/>
    <property type="match status" value="1"/>
</dbReference>
<dbReference type="Proteomes" id="UP000696931">
    <property type="component" value="Unassembled WGS sequence"/>
</dbReference>
<dbReference type="InterPro" id="IPR011041">
    <property type="entry name" value="Quinoprot_gluc/sorb_DH_b-prop"/>
</dbReference>
<feature type="domain" description="Glucose/Sorbosone dehydrogenase" evidence="1">
    <location>
        <begin position="50"/>
        <end position="370"/>
    </location>
</feature>
<dbReference type="PANTHER" id="PTHR19328">
    <property type="entry name" value="HEDGEHOG-INTERACTING PROTEIN"/>
    <property type="match status" value="1"/>
</dbReference>
<dbReference type="PANTHER" id="PTHR19328:SF75">
    <property type="entry name" value="ALDOSE SUGAR DEHYDROGENASE YLII"/>
    <property type="match status" value="1"/>
</dbReference>
<dbReference type="InterPro" id="IPR012938">
    <property type="entry name" value="Glc/Sorbosone_DH"/>
</dbReference>
<accession>A0A933SBP2</accession>
<sequence length="391" mass="42678">MRPPLALALVLSIALPAHRTDAREVQYVRSEGLRAELVVRGLRSPVFVTAPAGDPRLFVLEQPGRIRVVRDGKLLERPFLDLTDRVGFGGERGLLGLAFHPLFARNGFFFVNYTDKDGDTQIVRFKAGPLSDVADRASASPVLTVEQPYANHNGGMIAFAPDGMLWVGMGDGGAGGDPHGNGQDPATLLGKMLRLDVDHPPYTVPADNPFVQRSGARAEIWATGLRNPWRFSFDRGAPYVYVADVGQNAWEEVNVAKVTDAGLDYGWNAREGLHAFRAPPLHRGTTDPVLEYGHSEGCSVTGGYVYRGRAMPALAGTYFFADYCRGWIRSFRWSEGRVSDRREWNVGPLGSITSFGEDATGELYVTSDDGTVHRLASAPPAKPRARAGSRR</sequence>
<evidence type="ECO:0000313" key="3">
    <source>
        <dbReference type="Proteomes" id="UP000696931"/>
    </source>
</evidence>
<protein>
    <submittedName>
        <fullName evidence="2">PQQ-dependent sugar dehydrogenase</fullName>
    </submittedName>
</protein>
<dbReference type="InterPro" id="IPR011042">
    <property type="entry name" value="6-blade_b-propeller_TolB-like"/>
</dbReference>
<dbReference type="AlphaFoldDB" id="A0A933SBP2"/>
<evidence type="ECO:0000259" key="1">
    <source>
        <dbReference type="Pfam" id="PF07995"/>
    </source>
</evidence>
<dbReference type="Gene3D" id="2.120.10.30">
    <property type="entry name" value="TolB, C-terminal domain"/>
    <property type="match status" value="1"/>
</dbReference>